<evidence type="ECO:0000313" key="5">
    <source>
        <dbReference type="Proteomes" id="UP001562354"/>
    </source>
</evidence>
<evidence type="ECO:0000259" key="3">
    <source>
        <dbReference type="Pfam" id="PF00561"/>
    </source>
</evidence>
<organism evidence="4 5">
    <name type="scientific">Neodothiora populina</name>
    <dbReference type="NCBI Taxonomy" id="2781224"/>
    <lineage>
        <taxon>Eukaryota</taxon>
        <taxon>Fungi</taxon>
        <taxon>Dikarya</taxon>
        <taxon>Ascomycota</taxon>
        <taxon>Pezizomycotina</taxon>
        <taxon>Dothideomycetes</taxon>
        <taxon>Dothideomycetidae</taxon>
        <taxon>Dothideales</taxon>
        <taxon>Dothioraceae</taxon>
        <taxon>Neodothiora</taxon>
    </lineage>
</organism>
<dbReference type="GeneID" id="95979132"/>
<accession>A0ABR3PL46</accession>
<feature type="transmembrane region" description="Helical" evidence="2">
    <location>
        <begin position="179"/>
        <end position="199"/>
    </location>
</feature>
<keyword evidence="2" id="KW-0472">Membrane</keyword>
<dbReference type="InterPro" id="IPR000073">
    <property type="entry name" value="AB_hydrolase_1"/>
</dbReference>
<comment type="caution">
    <text evidence="4">The sequence shown here is derived from an EMBL/GenBank/DDBJ whole genome shotgun (WGS) entry which is preliminary data.</text>
</comment>
<name>A0ABR3PL46_9PEZI</name>
<dbReference type="Pfam" id="PF00561">
    <property type="entry name" value="Abhydrolase_1"/>
    <property type="match status" value="1"/>
</dbReference>
<keyword evidence="2" id="KW-1133">Transmembrane helix</keyword>
<dbReference type="EMBL" id="JBFMKM010000004">
    <property type="protein sequence ID" value="KAL1306770.1"/>
    <property type="molecule type" value="Genomic_DNA"/>
</dbReference>
<evidence type="ECO:0000313" key="4">
    <source>
        <dbReference type="EMBL" id="KAL1306770.1"/>
    </source>
</evidence>
<evidence type="ECO:0000256" key="2">
    <source>
        <dbReference type="SAM" id="Phobius"/>
    </source>
</evidence>
<dbReference type="SUPFAM" id="SSF53474">
    <property type="entry name" value="alpha/beta-Hydrolases"/>
    <property type="match status" value="1"/>
</dbReference>
<sequence length="527" mass="60355">MGPSLPGYLFIRACIFFLHWLTPLCILLYIGSVISRPHGIIIPRLLEAWLLAETLFYVLVFIPLRYHLQKPAVHPELPSREQRRELFNKCMANVPDIEAYLSKWFLHSPASEIKRENVKHFIRWAFLATEVPSETSDDEVEEYTLATEQALGKKLEPGWGKAECLRLTFDKVQMLHRSLFWYLLVFIVDSSTSVRMYMLNFHYHRAPLRRFLSVFPYRPHNVFAKNVSPSGTLTYWHSPHTSKTRLPILFIHGIGIGLYPYVTFLGELNEDCNRSSPADGGRVGIIAIEVMPVSFRITGPALDKSAMCAEINKILEAHGWNQFVLVSHSYGSVITTHLLHSPVLEKKIGPVVLIDPVTFLLHLPDVAYNFLRRKPVNSNEHRLDYFASKDIGVAHTLSRTFFWSENIIWKEDLGAHRNVTVVLSGRDLIVNTKHVGEYLTDANEASKQTGDWKSREWVGKGLDVLWFEDLDHAEVFDWTETRQPVIEVVLEYCGQKGEMKTKPDANGNGTTISPLDAPPELRRRMVN</sequence>
<dbReference type="InterPro" id="IPR029058">
    <property type="entry name" value="AB_hydrolase_fold"/>
</dbReference>
<proteinExistence type="predicted"/>
<keyword evidence="5" id="KW-1185">Reference proteome</keyword>
<dbReference type="PANTHER" id="PTHR37471">
    <property type="entry name" value="UNNAMED PRODUCT"/>
    <property type="match status" value="1"/>
</dbReference>
<dbReference type="RefSeq" id="XP_069203042.1">
    <property type="nucleotide sequence ID" value="XM_069345213.1"/>
</dbReference>
<reference evidence="4 5" key="1">
    <citation type="submission" date="2024-07" db="EMBL/GenBank/DDBJ databases">
        <title>Draft sequence of the Neodothiora populina.</title>
        <authorList>
            <person name="Drown D.D."/>
            <person name="Schuette U.S."/>
            <person name="Buechlein A.B."/>
            <person name="Rusch D.R."/>
            <person name="Winton L.W."/>
            <person name="Adams G.A."/>
        </authorList>
    </citation>
    <scope>NUCLEOTIDE SEQUENCE [LARGE SCALE GENOMIC DNA]</scope>
    <source>
        <strain evidence="4 5">CPC 39397</strain>
    </source>
</reference>
<feature type="transmembrane region" description="Helical" evidence="2">
    <location>
        <begin position="6"/>
        <end position="34"/>
    </location>
</feature>
<dbReference type="PANTHER" id="PTHR37471:SF1">
    <property type="entry name" value="AB HYDROLASE-1 DOMAIN-CONTAINING PROTEIN"/>
    <property type="match status" value="1"/>
</dbReference>
<dbReference type="Gene3D" id="3.40.50.1820">
    <property type="entry name" value="alpha/beta hydrolase"/>
    <property type="match status" value="1"/>
</dbReference>
<protein>
    <recommendedName>
        <fullName evidence="3">AB hydrolase-1 domain-containing protein</fullName>
    </recommendedName>
</protein>
<feature type="domain" description="AB hydrolase-1" evidence="3">
    <location>
        <begin position="247"/>
        <end position="395"/>
    </location>
</feature>
<evidence type="ECO:0000256" key="1">
    <source>
        <dbReference type="SAM" id="MobiDB-lite"/>
    </source>
</evidence>
<gene>
    <name evidence="4" type="ORF">AAFC00_005433</name>
</gene>
<dbReference type="Proteomes" id="UP001562354">
    <property type="component" value="Unassembled WGS sequence"/>
</dbReference>
<keyword evidence="2" id="KW-0812">Transmembrane</keyword>
<feature type="region of interest" description="Disordered" evidence="1">
    <location>
        <begin position="500"/>
        <end position="527"/>
    </location>
</feature>
<feature type="transmembrane region" description="Helical" evidence="2">
    <location>
        <begin position="46"/>
        <end position="66"/>
    </location>
</feature>